<gene>
    <name evidence="2" type="ORF">ABIG07_007553</name>
</gene>
<proteinExistence type="predicted"/>
<feature type="region of interest" description="Disordered" evidence="1">
    <location>
        <begin position="57"/>
        <end position="85"/>
    </location>
</feature>
<accession>A0ABV4G3X9</accession>
<evidence type="ECO:0000256" key="1">
    <source>
        <dbReference type="SAM" id="MobiDB-lite"/>
    </source>
</evidence>
<reference evidence="2 3" key="1">
    <citation type="submission" date="2024-07" db="EMBL/GenBank/DDBJ databases">
        <title>Genomic Encyclopedia of Type Strains, Phase V (KMG-V): Genome sequencing to study the core and pangenomes of soil and plant-associated prokaryotes.</title>
        <authorList>
            <person name="Whitman W."/>
        </authorList>
    </citation>
    <scope>NUCLEOTIDE SEQUENCE [LARGE SCALE GENOMIC DNA]</scope>
    <source>
        <strain evidence="2 3">USDA 152</strain>
    </source>
</reference>
<protein>
    <recommendedName>
        <fullName evidence="4">DUF1127 domain-containing protein</fullName>
    </recommendedName>
</protein>
<keyword evidence="3" id="KW-1185">Reference proteome</keyword>
<sequence>MRRTSLAMADKFRDIVARIGAVFREQRKIDAQRALQRYHHLLAQPGDTLPLNEIIPVSKQEDVSGNAHGSDARERAAGEPAYERA</sequence>
<organism evidence="2 3">
    <name type="scientific">Bradyrhizobium ottawaense</name>
    <dbReference type="NCBI Taxonomy" id="931866"/>
    <lineage>
        <taxon>Bacteria</taxon>
        <taxon>Pseudomonadati</taxon>
        <taxon>Pseudomonadota</taxon>
        <taxon>Alphaproteobacteria</taxon>
        <taxon>Hyphomicrobiales</taxon>
        <taxon>Nitrobacteraceae</taxon>
        <taxon>Bradyrhizobium</taxon>
    </lineage>
</organism>
<name>A0ABV4G3X9_9BRAD</name>
<dbReference type="EMBL" id="JBGBZJ010000003">
    <property type="protein sequence ID" value="MEY9458605.1"/>
    <property type="molecule type" value="Genomic_DNA"/>
</dbReference>
<evidence type="ECO:0008006" key="4">
    <source>
        <dbReference type="Google" id="ProtNLM"/>
    </source>
</evidence>
<evidence type="ECO:0000313" key="3">
    <source>
        <dbReference type="Proteomes" id="UP001565369"/>
    </source>
</evidence>
<feature type="compositionally biased region" description="Basic and acidic residues" evidence="1">
    <location>
        <begin position="70"/>
        <end position="85"/>
    </location>
</feature>
<comment type="caution">
    <text evidence="2">The sequence shown here is derived from an EMBL/GenBank/DDBJ whole genome shotgun (WGS) entry which is preliminary data.</text>
</comment>
<evidence type="ECO:0000313" key="2">
    <source>
        <dbReference type="EMBL" id="MEY9458605.1"/>
    </source>
</evidence>
<dbReference type="Proteomes" id="UP001565369">
    <property type="component" value="Unassembled WGS sequence"/>
</dbReference>